<accession>A0A8H6D9L2</accession>
<sequence length="412" mass="46794">MENEAVGRGDPMDCDRQLSAELDQILKTHLGQVRNIVRTEYQTIIGTLERAAIPEQRSSTGFPGGSFMRKVGSKDRQGPAAAPGTDQAPLLGASLEREVDDLKVRLATKESQLDQAQSQVEEATDKQENTERQLFEERYRNKELQEQVAKLRGILTKAPGGIIMDGDVRAKFMEVRNLAHLVVRKLYSSERISSPGNRNDESRSFFEPFVLKHIPSQYFENHFRGKVFDILDRNLLSQPQFGLGREDHKLERRLTQIEQEWKNLQVAVRYPKEMADWRLATLKCVELMRTKADAPKETFEDIWDFMLPALTTNRGDEERGQALLVRLCEEAYSLAMMMRKSRDTFIVEKPPNRALLSEWADCAEEFAHESIGHSASTGDILFCLFGGLSKIPEDHPASKIVLEKAQVVVFGT</sequence>
<evidence type="ECO:0000313" key="3">
    <source>
        <dbReference type="Proteomes" id="UP000544331"/>
    </source>
</evidence>
<keyword evidence="3" id="KW-1185">Reference proteome</keyword>
<feature type="region of interest" description="Disordered" evidence="1">
    <location>
        <begin position="110"/>
        <end position="131"/>
    </location>
</feature>
<dbReference type="OrthoDB" id="5393537at2759"/>
<reference evidence="2 3" key="1">
    <citation type="submission" date="2020-05" db="EMBL/GenBank/DDBJ databases">
        <title>Identification and distribution of gene clusters putatively required for synthesis of sphingolipid metabolism inhibitors in phylogenetically diverse species of the filamentous fungus Fusarium.</title>
        <authorList>
            <person name="Kim H.-S."/>
            <person name="Busman M."/>
            <person name="Brown D.W."/>
            <person name="Divon H."/>
            <person name="Uhlig S."/>
            <person name="Proctor R.H."/>
        </authorList>
    </citation>
    <scope>NUCLEOTIDE SEQUENCE [LARGE SCALE GENOMIC DNA]</scope>
    <source>
        <strain evidence="2 3">NRRL 66235</strain>
    </source>
</reference>
<comment type="caution">
    <text evidence="2">The sequence shown here is derived from an EMBL/GenBank/DDBJ whole genome shotgun (WGS) entry which is preliminary data.</text>
</comment>
<gene>
    <name evidence="2" type="ORF">FMUND_10605</name>
</gene>
<protein>
    <submittedName>
        <fullName evidence="2">Uncharacterized protein</fullName>
    </submittedName>
</protein>
<evidence type="ECO:0000313" key="2">
    <source>
        <dbReference type="EMBL" id="KAF5708420.1"/>
    </source>
</evidence>
<evidence type="ECO:0000256" key="1">
    <source>
        <dbReference type="SAM" id="MobiDB-lite"/>
    </source>
</evidence>
<dbReference type="Proteomes" id="UP000544331">
    <property type="component" value="Unassembled WGS sequence"/>
</dbReference>
<dbReference type="EMBL" id="JAAOAN010000391">
    <property type="protein sequence ID" value="KAF5708420.1"/>
    <property type="molecule type" value="Genomic_DNA"/>
</dbReference>
<feature type="region of interest" description="Disordered" evidence="1">
    <location>
        <begin position="55"/>
        <end position="92"/>
    </location>
</feature>
<proteinExistence type="predicted"/>
<name>A0A8H6D9L2_9HYPO</name>
<dbReference type="AlphaFoldDB" id="A0A8H6D9L2"/>
<organism evidence="2 3">
    <name type="scientific">Fusarium mundagurra</name>
    <dbReference type="NCBI Taxonomy" id="1567541"/>
    <lineage>
        <taxon>Eukaryota</taxon>
        <taxon>Fungi</taxon>
        <taxon>Dikarya</taxon>
        <taxon>Ascomycota</taxon>
        <taxon>Pezizomycotina</taxon>
        <taxon>Sordariomycetes</taxon>
        <taxon>Hypocreomycetidae</taxon>
        <taxon>Hypocreales</taxon>
        <taxon>Nectriaceae</taxon>
        <taxon>Fusarium</taxon>
        <taxon>Fusarium fujikuroi species complex</taxon>
    </lineage>
</organism>